<dbReference type="PROSITE" id="PS50805">
    <property type="entry name" value="KRAB"/>
    <property type="match status" value="1"/>
</dbReference>
<dbReference type="FunFam" id="3.30.160.60:FF:001119">
    <property type="entry name" value="zinc finger protein 408"/>
    <property type="match status" value="1"/>
</dbReference>
<dbReference type="InterPro" id="IPR036236">
    <property type="entry name" value="Znf_C2H2_sf"/>
</dbReference>
<evidence type="ECO:0000256" key="9">
    <source>
        <dbReference type="ARBA" id="ARBA00023163"/>
    </source>
</evidence>
<dbReference type="FunFam" id="3.30.160.60:FF:000062">
    <property type="entry name" value="RB-associated KRAB zinc finger protein-like"/>
    <property type="match status" value="1"/>
</dbReference>
<evidence type="ECO:0000259" key="13">
    <source>
        <dbReference type="PROSITE" id="PS50157"/>
    </source>
</evidence>
<keyword evidence="16" id="KW-1185">Reference proteome</keyword>
<dbReference type="SUPFAM" id="SSF109640">
    <property type="entry name" value="KRAB domain (Kruppel-associated box)"/>
    <property type="match status" value="1"/>
</dbReference>
<keyword evidence="4" id="KW-0677">Repeat</keyword>
<dbReference type="GO" id="GO:0008270">
    <property type="term" value="F:zinc ion binding"/>
    <property type="evidence" value="ECO:0007669"/>
    <property type="project" value="UniProtKB-KW"/>
</dbReference>
<feature type="domain" description="C2H2-type" evidence="13">
    <location>
        <begin position="212"/>
        <end position="239"/>
    </location>
</feature>
<evidence type="ECO:0000256" key="10">
    <source>
        <dbReference type="ARBA" id="ARBA00023242"/>
    </source>
</evidence>
<dbReference type="Gene3D" id="6.10.140.140">
    <property type="match status" value="1"/>
</dbReference>
<evidence type="ECO:0000313" key="16">
    <source>
        <dbReference type="Proteomes" id="UP000694569"/>
    </source>
</evidence>
<feature type="domain" description="C2H2-type" evidence="13">
    <location>
        <begin position="380"/>
        <end position="407"/>
    </location>
</feature>
<dbReference type="Ensembl" id="ENSLLET00000046015.1">
    <property type="protein sequence ID" value="ENSLLEP00000044238.1"/>
    <property type="gene ID" value="ENSLLEG00000028109.1"/>
</dbReference>
<feature type="domain" description="C2H2-type" evidence="13">
    <location>
        <begin position="296"/>
        <end position="323"/>
    </location>
</feature>
<keyword evidence="10" id="KW-0539">Nucleus</keyword>
<comment type="similarity">
    <text evidence="2">Belongs to the krueppel C2H2-type zinc-finger protein family.</text>
</comment>
<keyword evidence="3" id="KW-0479">Metal-binding</keyword>
<sequence>MSGGKSTTLRISKKTVSPEGCGDQNNRTVKFEEVAVFFSVDEWEYLDESQKTLYKDVMMDTYQTLVSLGLEEKPGIILCIEGGRVVRMKNSEDATLTADRPKANEFNNKCSKGEADKRNASKNSCGEGAVAFVHSYNLRKSKEASATNRRDLTHKNFDQLEYHEGNDSCDAGQECGTCCHIRKERIRRVKRPKPTHSVGRVPQDSIIRKKEFSCSCCGKVYIKKSFLVKHQRKHTENTLHKCSQCERCFSNKYRLLRHRRSHTAKKLFSCDDCDKCFCDSSTLLKHQRNHSGKKPFKCLECGKCFTISSYLIVHQRVHTGEKPYECSECGKSFSQSSSLIIHQRTHTGEKPYACTFCRKTFNHRSHLVTHRRIHTGERPFSCPECNRTFNHSSHLVSHKRTHTGEKPYSCTECERAYAQKHQLVRHQKLHTGEGHHISKRKGAAF</sequence>
<keyword evidence="8" id="KW-0238">DNA-binding</keyword>
<dbReference type="Proteomes" id="UP000694569">
    <property type="component" value="Unplaced"/>
</dbReference>
<feature type="compositionally biased region" description="Polar residues" evidence="12">
    <location>
        <begin position="1"/>
        <end position="10"/>
    </location>
</feature>
<keyword evidence="5 11" id="KW-0863">Zinc-finger</keyword>
<dbReference type="GO" id="GO:0000981">
    <property type="term" value="F:DNA-binding transcription factor activity, RNA polymerase II-specific"/>
    <property type="evidence" value="ECO:0007669"/>
    <property type="project" value="TreeGrafter"/>
</dbReference>
<evidence type="ECO:0000313" key="15">
    <source>
        <dbReference type="Ensembl" id="ENSLLEP00000044238.1"/>
    </source>
</evidence>
<keyword evidence="9" id="KW-0804">Transcription</keyword>
<evidence type="ECO:0000256" key="7">
    <source>
        <dbReference type="ARBA" id="ARBA00023015"/>
    </source>
</evidence>
<feature type="domain" description="C2H2-type" evidence="13">
    <location>
        <begin position="324"/>
        <end position="351"/>
    </location>
</feature>
<evidence type="ECO:0000256" key="12">
    <source>
        <dbReference type="SAM" id="MobiDB-lite"/>
    </source>
</evidence>
<reference evidence="15" key="1">
    <citation type="submission" date="2025-08" db="UniProtKB">
        <authorList>
            <consortium name="Ensembl"/>
        </authorList>
    </citation>
    <scope>IDENTIFICATION</scope>
</reference>
<accession>A0A8C5QXR0</accession>
<proteinExistence type="inferred from homology"/>
<feature type="domain" description="KRAB" evidence="14">
    <location>
        <begin position="29"/>
        <end position="99"/>
    </location>
</feature>
<reference evidence="15" key="2">
    <citation type="submission" date="2025-09" db="UniProtKB">
        <authorList>
            <consortium name="Ensembl"/>
        </authorList>
    </citation>
    <scope>IDENTIFICATION</scope>
</reference>
<dbReference type="SMART" id="SM00349">
    <property type="entry name" value="KRAB"/>
    <property type="match status" value="1"/>
</dbReference>
<keyword evidence="7" id="KW-0805">Transcription regulation</keyword>
<dbReference type="InterPro" id="IPR001909">
    <property type="entry name" value="KRAB"/>
</dbReference>
<protein>
    <submittedName>
        <fullName evidence="15">Uncharacterized protein</fullName>
    </submittedName>
</protein>
<dbReference type="Gene3D" id="3.30.160.60">
    <property type="entry name" value="Classic Zinc Finger"/>
    <property type="match status" value="8"/>
</dbReference>
<dbReference type="InterPro" id="IPR050527">
    <property type="entry name" value="Snail/Krueppel_Znf"/>
</dbReference>
<dbReference type="InterPro" id="IPR013087">
    <property type="entry name" value="Znf_C2H2_type"/>
</dbReference>
<dbReference type="CDD" id="cd07765">
    <property type="entry name" value="KRAB_A-box"/>
    <property type="match status" value="1"/>
</dbReference>
<dbReference type="FunFam" id="3.30.160.60:FF:000739">
    <property type="entry name" value="Zgc:171418 protein"/>
    <property type="match status" value="1"/>
</dbReference>
<dbReference type="InterPro" id="IPR036051">
    <property type="entry name" value="KRAB_dom_sf"/>
</dbReference>
<evidence type="ECO:0000256" key="8">
    <source>
        <dbReference type="ARBA" id="ARBA00023125"/>
    </source>
</evidence>
<evidence type="ECO:0000256" key="11">
    <source>
        <dbReference type="PROSITE-ProRule" id="PRU00042"/>
    </source>
</evidence>
<dbReference type="GO" id="GO:0000978">
    <property type="term" value="F:RNA polymerase II cis-regulatory region sequence-specific DNA binding"/>
    <property type="evidence" value="ECO:0007669"/>
    <property type="project" value="TreeGrafter"/>
</dbReference>
<evidence type="ECO:0000256" key="6">
    <source>
        <dbReference type="ARBA" id="ARBA00022833"/>
    </source>
</evidence>
<dbReference type="FunFam" id="3.30.160.60:FF:000710">
    <property type="entry name" value="Zinc finger protein 768"/>
    <property type="match status" value="1"/>
</dbReference>
<dbReference type="AlphaFoldDB" id="A0A8C5QXR0"/>
<dbReference type="SUPFAM" id="SSF57667">
    <property type="entry name" value="beta-beta-alpha zinc fingers"/>
    <property type="match status" value="5"/>
</dbReference>
<feature type="region of interest" description="Disordered" evidence="12">
    <location>
        <begin position="1"/>
        <end position="24"/>
    </location>
</feature>
<dbReference type="FunFam" id="3.30.160.60:FF:002343">
    <property type="entry name" value="Zinc finger protein 33A"/>
    <property type="match status" value="1"/>
</dbReference>
<dbReference type="GO" id="GO:0005634">
    <property type="term" value="C:nucleus"/>
    <property type="evidence" value="ECO:0007669"/>
    <property type="project" value="UniProtKB-SubCell"/>
</dbReference>
<evidence type="ECO:0000256" key="5">
    <source>
        <dbReference type="ARBA" id="ARBA00022771"/>
    </source>
</evidence>
<dbReference type="PANTHER" id="PTHR24388:SF96">
    <property type="entry name" value="GENE, 32687-RELATED"/>
    <property type="match status" value="1"/>
</dbReference>
<feature type="domain" description="C2H2-type" evidence="13">
    <location>
        <begin position="268"/>
        <end position="295"/>
    </location>
</feature>
<organism evidence="15 16">
    <name type="scientific">Leptobrachium leishanense</name>
    <name type="common">Leishan spiny toad</name>
    <dbReference type="NCBI Taxonomy" id="445787"/>
    <lineage>
        <taxon>Eukaryota</taxon>
        <taxon>Metazoa</taxon>
        <taxon>Chordata</taxon>
        <taxon>Craniata</taxon>
        <taxon>Vertebrata</taxon>
        <taxon>Euteleostomi</taxon>
        <taxon>Amphibia</taxon>
        <taxon>Batrachia</taxon>
        <taxon>Anura</taxon>
        <taxon>Pelobatoidea</taxon>
        <taxon>Megophryidae</taxon>
        <taxon>Leptobrachium</taxon>
    </lineage>
</organism>
<dbReference type="PROSITE" id="PS00028">
    <property type="entry name" value="ZINC_FINGER_C2H2_1"/>
    <property type="match status" value="8"/>
</dbReference>
<dbReference type="FunFam" id="3.30.160.60:FF:000029">
    <property type="entry name" value="GLI family zinc finger 4"/>
    <property type="match status" value="1"/>
</dbReference>
<feature type="domain" description="C2H2-type" evidence="13">
    <location>
        <begin position="352"/>
        <end position="379"/>
    </location>
</feature>
<evidence type="ECO:0000259" key="14">
    <source>
        <dbReference type="PROSITE" id="PS50805"/>
    </source>
</evidence>
<dbReference type="Pfam" id="PF00096">
    <property type="entry name" value="zf-C2H2"/>
    <property type="match status" value="7"/>
</dbReference>
<evidence type="ECO:0000256" key="1">
    <source>
        <dbReference type="ARBA" id="ARBA00004123"/>
    </source>
</evidence>
<feature type="domain" description="C2H2-type" evidence="13">
    <location>
        <begin position="408"/>
        <end position="435"/>
    </location>
</feature>
<dbReference type="Pfam" id="PF01352">
    <property type="entry name" value="KRAB"/>
    <property type="match status" value="1"/>
</dbReference>
<comment type="subcellular location">
    <subcellularLocation>
        <location evidence="1">Nucleus</location>
    </subcellularLocation>
</comment>
<evidence type="ECO:0000256" key="3">
    <source>
        <dbReference type="ARBA" id="ARBA00022723"/>
    </source>
</evidence>
<keyword evidence="6" id="KW-0862">Zinc</keyword>
<evidence type="ECO:0000256" key="4">
    <source>
        <dbReference type="ARBA" id="ARBA00022737"/>
    </source>
</evidence>
<name>A0A8C5QXR0_9ANUR</name>
<dbReference type="GeneTree" id="ENSGT01150000286944"/>
<feature type="domain" description="C2H2-type" evidence="13">
    <location>
        <begin position="240"/>
        <end position="267"/>
    </location>
</feature>
<dbReference type="SMART" id="SM00355">
    <property type="entry name" value="ZnF_C2H2"/>
    <property type="match status" value="8"/>
</dbReference>
<evidence type="ECO:0000256" key="2">
    <source>
        <dbReference type="ARBA" id="ARBA00006991"/>
    </source>
</evidence>
<dbReference type="PROSITE" id="PS50157">
    <property type="entry name" value="ZINC_FINGER_C2H2_2"/>
    <property type="match status" value="8"/>
</dbReference>
<dbReference type="PANTHER" id="PTHR24388">
    <property type="entry name" value="ZINC FINGER PROTEIN"/>
    <property type="match status" value="1"/>
</dbReference>